<dbReference type="Proteomes" id="UP000001554">
    <property type="component" value="Chromosome 2"/>
</dbReference>
<proteinExistence type="predicted"/>
<dbReference type="GeneID" id="118409639"/>
<reference evidence="1" key="1">
    <citation type="journal article" date="2020" name="Nat. Ecol. Evol.">
        <title>Deeply conserved synteny resolves early events in vertebrate evolution.</title>
        <authorList>
            <person name="Simakov O."/>
            <person name="Marletaz F."/>
            <person name="Yue J.X."/>
            <person name="O'Connell B."/>
            <person name="Jenkins J."/>
            <person name="Brandt A."/>
            <person name="Calef R."/>
            <person name="Tung C.H."/>
            <person name="Huang T.K."/>
            <person name="Schmutz J."/>
            <person name="Satoh N."/>
            <person name="Yu J.K."/>
            <person name="Putnam N.H."/>
            <person name="Green R.E."/>
            <person name="Rokhsar D.S."/>
        </authorList>
    </citation>
    <scope>NUCLEOTIDE SEQUENCE [LARGE SCALE GENOMIC DNA]</scope>
    <source>
        <strain evidence="1">S238N-H82</strain>
    </source>
</reference>
<dbReference type="RefSeq" id="XP_035666698.1">
    <property type="nucleotide sequence ID" value="XM_035810805.1"/>
</dbReference>
<dbReference type="AlphaFoldDB" id="A0A9J7KMI6"/>
<evidence type="ECO:0000313" key="2">
    <source>
        <dbReference type="RefSeq" id="XP_035666698.1"/>
    </source>
</evidence>
<accession>A0A9J7KMI6</accession>
<protein>
    <submittedName>
        <fullName evidence="2">RAB6A-GEF complex partner protein 2-like isoform X2</fullName>
    </submittedName>
</protein>
<reference evidence="2" key="2">
    <citation type="submission" date="2025-08" db="UniProtKB">
        <authorList>
            <consortium name="RefSeq"/>
        </authorList>
    </citation>
    <scope>IDENTIFICATION</scope>
    <source>
        <strain evidence="2">S238N-H82</strain>
        <tissue evidence="2">Testes</tissue>
    </source>
</reference>
<dbReference type="PANTHER" id="PTHR12507">
    <property type="entry name" value="REDUCED GROWTH PHENOTYPE 1 RGP1, YEAST -RELATED"/>
    <property type="match status" value="1"/>
</dbReference>
<evidence type="ECO:0000313" key="1">
    <source>
        <dbReference type="Proteomes" id="UP000001554"/>
    </source>
</evidence>
<organism evidence="1 2">
    <name type="scientific">Branchiostoma floridae</name>
    <name type="common">Florida lancelet</name>
    <name type="synonym">Amphioxus</name>
    <dbReference type="NCBI Taxonomy" id="7739"/>
    <lineage>
        <taxon>Eukaryota</taxon>
        <taxon>Metazoa</taxon>
        <taxon>Chordata</taxon>
        <taxon>Cephalochordata</taxon>
        <taxon>Leptocardii</taxon>
        <taxon>Amphioxiformes</taxon>
        <taxon>Branchiostomatidae</taxon>
        <taxon>Branchiostoma</taxon>
    </lineage>
</organism>
<sequence length="384" mass="42514">MIIVEARLDRTVYLAGEVLECFVSFTNQTPEGAVPLNSDSESLAWASAQLHCQCSVSEARVVWPGEDTGEVPHGQEGSDTVFIPSRGERGHTVLSTSPRILFCDLKLHKGETKTYLYREVIPREAPPSYRGHSVKYSYKVTIGTQRVGAPTKLLRVPFRVLVVYDLGDPTVYEEVPPSNPFLEEQRQEGSLLELAGQVLTTITGRKSPNVYNITNQRGTVGKFTLFKSAYRIGEDIVGSFDYAGASVPCMQFTVTLQSEEHIAEECRRKPSQAVATMSFSRHHEFCLHTQRGHMILPIPLSATPSFMTDIVTVKWRLHFEFVLACSPISQPELPTSQSESTTWQGPSSVAVDTMVWDLPIKVLPTNPLQATAVSLIKSSSSIKV</sequence>
<dbReference type="InterPro" id="IPR014848">
    <property type="entry name" value="Rgp1"/>
</dbReference>
<name>A0A9J7KMI6_BRAFL</name>
<gene>
    <name evidence="2" type="primary">LOC118409639</name>
</gene>
<dbReference type="Pfam" id="PF08737">
    <property type="entry name" value="Rgp1"/>
    <property type="match status" value="2"/>
</dbReference>
<keyword evidence="1" id="KW-1185">Reference proteome</keyword>